<dbReference type="PANTHER" id="PTHR43656">
    <property type="entry name" value="BINDING OXIDOREDUCTASE, PUTATIVE (AFU_ORTHOLOGUE AFUA_2G08260)-RELATED"/>
    <property type="match status" value="1"/>
</dbReference>
<evidence type="ECO:0000256" key="1">
    <source>
        <dbReference type="ARBA" id="ARBA00022630"/>
    </source>
</evidence>
<dbReference type="CDD" id="cd04733">
    <property type="entry name" value="OYE_like_2_FMN"/>
    <property type="match status" value="1"/>
</dbReference>
<keyword evidence="2" id="KW-0560">Oxidoreductase</keyword>
<dbReference type="EMBL" id="RQTE01000145">
    <property type="protein sequence ID" value="RZI01757.1"/>
    <property type="molecule type" value="Genomic_DNA"/>
</dbReference>
<dbReference type="GO" id="GO:0016491">
    <property type="term" value="F:oxidoreductase activity"/>
    <property type="evidence" value="ECO:0007669"/>
    <property type="project" value="UniProtKB-KW"/>
</dbReference>
<comment type="caution">
    <text evidence="4">The sequence shown here is derived from an EMBL/GenBank/DDBJ whole genome shotgun (WGS) entry which is preliminary data.</text>
</comment>
<dbReference type="InterPro" id="IPR013785">
    <property type="entry name" value="Aldolase_TIM"/>
</dbReference>
<dbReference type="Proteomes" id="UP000293854">
    <property type="component" value="Unassembled WGS sequence"/>
</dbReference>
<evidence type="ECO:0000259" key="3">
    <source>
        <dbReference type="Pfam" id="PF00724"/>
    </source>
</evidence>
<dbReference type="InterPro" id="IPR051799">
    <property type="entry name" value="NADH_flavin_oxidoreductase"/>
</dbReference>
<accession>A0A4Q7CPJ0</accession>
<dbReference type="Pfam" id="PF00724">
    <property type="entry name" value="Oxidored_FMN"/>
    <property type="match status" value="1"/>
</dbReference>
<dbReference type="RefSeq" id="WP_130135550.1">
    <property type="nucleotide sequence ID" value="NZ_RQTE01000145.1"/>
</dbReference>
<dbReference type="AlphaFoldDB" id="A0A4Q7CPJ0"/>
<dbReference type="GO" id="GO:0010181">
    <property type="term" value="F:FMN binding"/>
    <property type="evidence" value="ECO:0007669"/>
    <property type="project" value="InterPro"/>
</dbReference>
<evidence type="ECO:0000313" key="5">
    <source>
        <dbReference type="Proteomes" id="UP000293854"/>
    </source>
</evidence>
<sequence length="410" mass="45711">MTNLLGTKLEQPNFTTKNRFYKASMSETLGDSHNSPTVSIVNLYRRWSRGGAGLLMTGNVMIDRNALGEPGNIVIEDERDLPMLKRWAQAGTQVNTELWMQINHPGKQSPKSLSEQPVAPSAIPLSGGIEGAFNPPRALTEEEILDLIKRFGNTARIAKKAGFTGVQIHAAHGYLINQFLSPHHNQREDQWGGNAENRMRFLMEVYREMRRQVGEDFPIAIKLNSADFQRGGFTEEESMQVLEAIDKAGIDLIEISGGNYENPVMFEGSNVRESSKKREAYFLDYAEKARKLVKAPIVVTGGFRSAEGMEDALEGGSIDMVGIAKPFAVDPDVPNQILNGTYEKIKLPKITTGIKALDKKLSSVLELSWYEKQFDLMAHGKQPDMHLSVWKGLWNSIKKNGTTAFSQRRG</sequence>
<protein>
    <submittedName>
        <fullName evidence="4">NADH:flavin oxidoreductase/NADH oxidase family protein</fullName>
    </submittedName>
</protein>
<dbReference type="Gene3D" id="3.20.20.70">
    <property type="entry name" value="Aldolase class I"/>
    <property type="match status" value="1"/>
</dbReference>
<dbReference type="PANTHER" id="PTHR43656:SF2">
    <property type="entry name" value="BINDING OXIDOREDUCTASE, PUTATIVE (AFU_ORTHOLOGUE AFUA_2G08260)-RELATED"/>
    <property type="match status" value="1"/>
</dbReference>
<name>A0A4Q7CPJ0_9STAP</name>
<dbReference type="InterPro" id="IPR001155">
    <property type="entry name" value="OxRdtase_FMN_N"/>
</dbReference>
<evidence type="ECO:0000256" key="2">
    <source>
        <dbReference type="ARBA" id="ARBA00023002"/>
    </source>
</evidence>
<organism evidence="4 5">
    <name type="scientific">Staphylococcus condimenti</name>
    <dbReference type="NCBI Taxonomy" id="70255"/>
    <lineage>
        <taxon>Bacteria</taxon>
        <taxon>Bacillati</taxon>
        <taxon>Bacillota</taxon>
        <taxon>Bacilli</taxon>
        <taxon>Bacillales</taxon>
        <taxon>Staphylococcaceae</taxon>
        <taxon>Staphylococcus</taxon>
    </lineage>
</organism>
<gene>
    <name evidence="4" type="ORF">EIG99_08030</name>
</gene>
<feature type="domain" description="NADH:flavin oxidoreductase/NADH oxidase N-terminal" evidence="3">
    <location>
        <begin position="13"/>
        <end position="341"/>
    </location>
</feature>
<dbReference type="SUPFAM" id="SSF51395">
    <property type="entry name" value="FMN-linked oxidoreductases"/>
    <property type="match status" value="1"/>
</dbReference>
<keyword evidence="1" id="KW-0285">Flavoprotein</keyword>
<reference evidence="4 5" key="1">
    <citation type="submission" date="2018-11" db="EMBL/GenBank/DDBJ databases">
        <title>Genomic profiling of Staphylococcus species from a Poultry farm system in KwaZulu-Natal, South Africa.</title>
        <authorList>
            <person name="Amoako D.G."/>
            <person name="Somboro A.M."/>
            <person name="Abia A.L.K."/>
            <person name="Bester L.A."/>
            <person name="Essack S.Y."/>
        </authorList>
    </citation>
    <scope>NUCLEOTIDE SEQUENCE [LARGE SCALE GENOMIC DNA]</scope>
    <source>
        <strain evidence="4 5">SA11</strain>
    </source>
</reference>
<proteinExistence type="predicted"/>
<evidence type="ECO:0000313" key="4">
    <source>
        <dbReference type="EMBL" id="RZI01757.1"/>
    </source>
</evidence>